<gene>
    <name evidence="1" type="primary">gb20710</name>
    <name evidence="1" type="ORF">PR202_gb20710</name>
</gene>
<organism evidence="1 2">
    <name type="scientific">Eleusine coracana subsp. coracana</name>
    <dbReference type="NCBI Taxonomy" id="191504"/>
    <lineage>
        <taxon>Eukaryota</taxon>
        <taxon>Viridiplantae</taxon>
        <taxon>Streptophyta</taxon>
        <taxon>Embryophyta</taxon>
        <taxon>Tracheophyta</taxon>
        <taxon>Spermatophyta</taxon>
        <taxon>Magnoliopsida</taxon>
        <taxon>Liliopsida</taxon>
        <taxon>Poales</taxon>
        <taxon>Poaceae</taxon>
        <taxon>PACMAD clade</taxon>
        <taxon>Chloridoideae</taxon>
        <taxon>Cynodonteae</taxon>
        <taxon>Eleusininae</taxon>
        <taxon>Eleusine</taxon>
    </lineage>
</organism>
<evidence type="ECO:0000313" key="2">
    <source>
        <dbReference type="Proteomes" id="UP001054889"/>
    </source>
</evidence>
<protein>
    <submittedName>
        <fullName evidence="1">Uncharacterized protein</fullName>
    </submittedName>
</protein>
<keyword evidence="2" id="KW-1185">Reference proteome</keyword>
<proteinExistence type="predicted"/>
<evidence type="ECO:0000313" key="1">
    <source>
        <dbReference type="EMBL" id="GJN32221.1"/>
    </source>
</evidence>
<name>A0AAV5FD98_ELECO</name>
<dbReference type="EMBL" id="BQKI01000083">
    <property type="protein sequence ID" value="GJN32221.1"/>
    <property type="molecule type" value="Genomic_DNA"/>
</dbReference>
<comment type="caution">
    <text evidence="1">The sequence shown here is derived from an EMBL/GenBank/DDBJ whole genome shotgun (WGS) entry which is preliminary data.</text>
</comment>
<reference evidence="1" key="2">
    <citation type="submission" date="2021-12" db="EMBL/GenBank/DDBJ databases">
        <title>Resequencing data analysis of finger millet.</title>
        <authorList>
            <person name="Hatakeyama M."/>
            <person name="Aluri S."/>
            <person name="Balachadran M.T."/>
            <person name="Sivarajan S.R."/>
            <person name="Poveda L."/>
            <person name="Shimizu-Inatsugi R."/>
            <person name="Schlapbach R."/>
            <person name="Sreeman S.M."/>
            <person name="Shimizu K.K."/>
        </authorList>
    </citation>
    <scope>NUCLEOTIDE SEQUENCE</scope>
</reference>
<reference evidence="1" key="1">
    <citation type="journal article" date="2018" name="DNA Res.">
        <title>Multiple hybrid de novo genome assembly of finger millet, an orphan allotetraploid crop.</title>
        <authorList>
            <person name="Hatakeyama M."/>
            <person name="Aluri S."/>
            <person name="Balachadran M.T."/>
            <person name="Sivarajan S.R."/>
            <person name="Patrignani A."/>
            <person name="Gruter S."/>
            <person name="Poveda L."/>
            <person name="Shimizu-Inatsugi R."/>
            <person name="Baeten J."/>
            <person name="Francoijs K.J."/>
            <person name="Nataraja K.N."/>
            <person name="Reddy Y.A.N."/>
            <person name="Phadnis S."/>
            <person name="Ravikumar R.L."/>
            <person name="Schlapbach R."/>
            <person name="Sreeman S.M."/>
            <person name="Shimizu K.K."/>
        </authorList>
    </citation>
    <scope>NUCLEOTIDE SEQUENCE</scope>
</reference>
<accession>A0AAV5FD98</accession>
<sequence length="65" mass="7614">MNNLDQPIRNAYIITFIKETRVEHIVLKFQSLIDDIQFKFLAPSGQHVWNKLSVSTQVTPMLKTR</sequence>
<dbReference type="AlphaFoldDB" id="A0AAV5FD98"/>
<dbReference type="Proteomes" id="UP001054889">
    <property type="component" value="Unassembled WGS sequence"/>
</dbReference>